<comment type="pathway">
    <text evidence="4">Amino-acid biosynthesis; L-leucine biosynthesis; L-leucine from 3-methyl-2-oxobutanoate: step 4/4.</text>
</comment>
<dbReference type="Proteomes" id="UP000007435">
    <property type="component" value="Chromosome"/>
</dbReference>
<dbReference type="InterPro" id="IPR050571">
    <property type="entry name" value="Class-IV_PLP-Dep_Aminotrnsfr"/>
</dbReference>
<evidence type="ECO:0000256" key="2">
    <source>
        <dbReference type="ARBA" id="ARBA00004824"/>
    </source>
</evidence>
<dbReference type="AlphaFoldDB" id="E4RRV8"/>
<dbReference type="RefSeq" id="WP_013408693.1">
    <property type="nucleotide sequence ID" value="NC_014655.1"/>
</dbReference>
<accession>E4RRV8</accession>
<evidence type="ECO:0000313" key="11">
    <source>
        <dbReference type="EMBL" id="ADQ17645.1"/>
    </source>
</evidence>
<name>E4RRV8_LEAB4</name>
<keyword evidence="11" id="KW-0032">Aminotransferase</keyword>
<evidence type="ECO:0000256" key="5">
    <source>
        <dbReference type="ARBA" id="ARBA00009320"/>
    </source>
</evidence>
<dbReference type="OrthoDB" id="9805628at2"/>
<dbReference type="GO" id="GO:0046394">
    <property type="term" value="P:carboxylic acid biosynthetic process"/>
    <property type="evidence" value="ECO:0007669"/>
    <property type="project" value="UniProtKB-ARBA"/>
</dbReference>
<dbReference type="Gene3D" id="3.30.470.10">
    <property type="match status" value="1"/>
</dbReference>
<evidence type="ECO:0000256" key="9">
    <source>
        <dbReference type="ARBA" id="ARBA00048798"/>
    </source>
</evidence>
<comment type="pathway">
    <text evidence="3">Amino-acid biosynthesis; L-valine biosynthesis; L-valine from pyruvate: step 4/4.</text>
</comment>
<comment type="similarity">
    <text evidence="5">Belongs to the class-IV pyridoxal-phosphate-dependent aminotransferase family.</text>
</comment>
<dbReference type="InterPro" id="IPR043131">
    <property type="entry name" value="BCAT-like_N"/>
</dbReference>
<dbReference type="STRING" id="649349.Lbys_1944"/>
<dbReference type="Gene3D" id="3.20.10.10">
    <property type="entry name" value="D-amino Acid Aminotransferase, subunit A, domain 2"/>
    <property type="match status" value="1"/>
</dbReference>
<dbReference type="EC" id="2.6.1.42" evidence="6"/>
<comment type="catalytic activity">
    <reaction evidence="10">
        <text>L-leucine + 2-oxoglutarate = 4-methyl-2-oxopentanoate + L-glutamate</text>
        <dbReference type="Rhea" id="RHEA:18321"/>
        <dbReference type="ChEBI" id="CHEBI:16810"/>
        <dbReference type="ChEBI" id="CHEBI:17865"/>
        <dbReference type="ChEBI" id="CHEBI:29985"/>
        <dbReference type="ChEBI" id="CHEBI:57427"/>
        <dbReference type="EC" id="2.6.1.42"/>
    </reaction>
</comment>
<evidence type="ECO:0000256" key="6">
    <source>
        <dbReference type="ARBA" id="ARBA00013053"/>
    </source>
</evidence>
<evidence type="ECO:0000256" key="4">
    <source>
        <dbReference type="ARBA" id="ARBA00005072"/>
    </source>
</evidence>
<dbReference type="InterPro" id="IPR001544">
    <property type="entry name" value="Aminotrans_IV"/>
</dbReference>
<comment type="catalytic activity">
    <reaction evidence="9">
        <text>L-isoleucine + 2-oxoglutarate = (S)-3-methyl-2-oxopentanoate + L-glutamate</text>
        <dbReference type="Rhea" id="RHEA:24801"/>
        <dbReference type="ChEBI" id="CHEBI:16810"/>
        <dbReference type="ChEBI" id="CHEBI:29985"/>
        <dbReference type="ChEBI" id="CHEBI:35146"/>
        <dbReference type="ChEBI" id="CHEBI:58045"/>
        <dbReference type="EC" id="2.6.1.42"/>
    </reaction>
</comment>
<dbReference type="InterPro" id="IPR036038">
    <property type="entry name" value="Aminotransferase-like"/>
</dbReference>
<protein>
    <recommendedName>
        <fullName evidence="6">branched-chain-amino-acid transaminase</fullName>
        <ecNumber evidence="6">2.6.1.42</ecNumber>
    </recommendedName>
</protein>
<dbReference type="InterPro" id="IPR043132">
    <property type="entry name" value="BCAT-like_C"/>
</dbReference>
<keyword evidence="7" id="KW-0663">Pyridoxal phosphate</keyword>
<evidence type="ECO:0000256" key="8">
    <source>
        <dbReference type="ARBA" id="ARBA00048212"/>
    </source>
</evidence>
<dbReference type="KEGG" id="lby:Lbys_1944"/>
<dbReference type="SUPFAM" id="SSF56752">
    <property type="entry name" value="D-aminoacid aminotransferase-like PLP-dependent enzymes"/>
    <property type="match status" value="1"/>
</dbReference>
<evidence type="ECO:0000256" key="3">
    <source>
        <dbReference type="ARBA" id="ARBA00004931"/>
    </source>
</evidence>
<dbReference type="CDD" id="cd00449">
    <property type="entry name" value="PLPDE_IV"/>
    <property type="match status" value="1"/>
</dbReference>
<gene>
    <name evidence="11" type="ordered locus">Lbys_1944</name>
</gene>
<keyword evidence="12" id="KW-1185">Reference proteome</keyword>
<comment type="cofactor">
    <cofactor evidence="1">
        <name>pyridoxal 5'-phosphate</name>
        <dbReference type="ChEBI" id="CHEBI:597326"/>
    </cofactor>
</comment>
<evidence type="ECO:0000256" key="10">
    <source>
        <dbReference type="ARBA" id="ARBA00049229"/>
    </source>
</evidence>
<dbReference type="PANTHER" id="PTHR42743:SF11">
    <property type="entry name" value="AMINODEOXYCHORISMATE LYASE"/>
    <property type="match status" value="1"/>
</dbReference>
<organism evidence="11 12">
    <name type="scientific">Leadbetterella byssophila (strain DSM 17132 / JCM 16389 / KACC 11308 / NBRC 106382 / 4M15)</name>
    <dbReference type="NCBI Taxonomy" id="649349"/>
    <lineage>
        <taxon>Bacteria</taxon>
        <taxon>Pseudomonadati</taxon>
        <taxon>Bacteroidota</taxon>
        <taxon>Cytophagia</taxon>
        <taxon>Cytophagales</taxon>
        <taxon>Leadbetterellaceae</taxon>
        <taxon>Leadbetterella</taxon>
    </lineage>
</organism>
<dbReference type="EMBL" id="CP002305">
    <property type="protein sequence ID" value="ADQ17645.1"/>
    <property type="molecule type" value="Genomic_DNA"/>
</dbReference>
<evidence type="ECO:0000256" key="7">
    <source>
        <dbReference type="ARBA" id="ARBA00022898"/>
    </source>
</evidence>
<dbReference type="eggNOG" id="COG0115">
    <property type="taxonomic scope" value="Bacteria"/>
</dbReference>
<proteinExistence type="inferred from homology"/>
<dbReference type="HOGENOM" id="CLU_020844_4_2_10"/>
<dbReference type="GO" id="GO:0004084">
    <property type="term" value="F:branched-chain-amino-acid transaminase activity"/>
    <property type="evidence" value="ECO:0007669"/>
    <property type="project" value="UniProtKB-EC"/>
</dbReference>
<dbReference type="Pfam" id="PF01063">
    <property type="entry name" value="Aminotran_4"/>
    <property type="match status" value="1"/>
</dbReference>
<dbReference type="PANTHER" id="PTHR42743">
    <property type="entry name" value="AMINO-ACID AMINOTRANSFERASE"/>
    <property type="match status" value="1"/>
</dbReference>
<reference evidence="11 12" key="2">
    <citation type="journal article" date="2011" name="Stand. Genomic Sci.">
        <title>Complete genome sequence of Leadbetterella byssophila type strain (4M15).</title>
        <authorList>
            <person name="Abt B."/>
            <person name="Teshima H."/>
            <person name="Lucas S."/>
            <person name="Lapidus A."/>
            <person name="Del Rio T.G."/>
            <person name="Nolan M."/>
            <person name="Tice H."/>
            <person name="Cheng J.F."/>
            <person name="Pitluck S."/>
            <person name="Liolios K."/>
            <person name="Pagani I."/>
            <person name="Ivanova N."/>
            <person name="Mavromatis K."/>
            <person name="Pati A."/>
            <person name="Tapia R."/>
            <person name="Han C."/>
            <person name="Goodwin L."/>
            <person name="Chen A."/>
            <person name="Palaniappan K."/>
            <person name="Land M."/>
            <person name="Hauser L."/>
            <person name="Chang Y.J."/>
            <person name="Jeffries C.D."/>
            <person name="Rohde M."/>
            <person name="Goker M."/>
            <person name="Tindall B.J."/>
            <person name="Detter J.C."/>
            <person name="Woyke T."/>
            <person name="Bristow J."/>
            <person name="Eisen J.A."/>
            <person name="Markowitz V."/>
            <person name="Hugenholtz P."/>
            <person name="Klenk H.P."/>
            <person name="Kyrpides N.C."/>
        </authorList>
    </citation>
    <scope>NUCLEOTIDE SEQUENCE [LARGE SCALE GENOMIC DNA]</scope>
    <source>
        <strain evidence="12">DSM 17132 / JCM 16389 / KACC 11308 / NBRC 106382 / 4M15</strain>
    </source>
</reference>
<dbReference type="GO" id="GO:0008652">
    <property type="term" value="P:amino acid biosynthetic process"/>
    <property type="evidence" value="ECO:0007669"/>
    <property type="project" value="UniProtKB-ARBA"/>
</dbReference>
<comment type="catalytic activity">
    <reaction evidence="8">
        <text>L-valine + 2-oxoglutarate = 3-methyl-2-oxobutanoate + L-glutamate</text>
        <dbReference type="Rhea" id="RHEA:24813"/>
        <dbReference type="ChEBI" id="CHEBI:11851"/>
        <dbReference type="ChEBI" id="CHEBI:16810"/>
        <dbReference type="ChEBI" id="CHEBI:29985"/>
        <dbReference type="ChEBI" id="CHEBI:57762"/>
        <dbReference type="EC" id="2.6.1.42"/>
    </reaction>
</comment>
<evidence type="ECO:0000313" key="12">
    <source>
        <dbReference type="Proteomes" id="UP000007435"/>
    </source>
</evidence>
<reference key="1">
    <citation type="submission" date="2010-11" db="EMBL/GenBank/DDBJ databases">
        <title>The complete genome of Leadbetterella byssophila DSM 17132.</title>
        <authorList>
            <consortium name="US DOE Joint Genome Institute (JGI-PGF)"/>
            <person name="Lucas S."/>
            <person name="Copeland A."/>
            <person name="Lapidus A."/>
            <person name="Glavina del Rio T."/>
            <person name="Dalin E."/>
            <person name="Tice H."/>
            <person name="Bruce D."/>
            <person name="Goodwin L."/>
            <person name="Pitluck S."/>
            <person name="Kyrpides N."/>
            <person name="Mavromatis K."/>
            <person name="Ivanova N."/>
            <person name="Teshima H."/>
            <person name="Brettin T."/>
            <person name="Detter J.C."/>
            <person name="Han C."/>
            <person name="Tapia R."/>
            <person name="Land M."/>
            <person name="Hauser L."/>
            <person name="Markowitz V."/>
            <person name="Cheng J.-F."/>
            <person name="Hugenholtz P."/>
            <person name="Woyke T."/>
            <person name="Wu D."/>
            <person name="Tindall B."/>
            <person name="Pomrenke H.G."/>
            <person name="Brambilla E."/>
            <person name="Klenk H.-P."/>
            <person name="Eisen J.A."/>
        </authorList>
    </citation>
    <scope>NUCLEOTIDE SEQUENCE [LARGE SCALE GENOMIC DNA]</scope>
    <source>
        <strain>DSM 17132</strain>
    </source>
</reference>
<dbReference type="FunFam" id="3.20.10.10:FF:000002">
    <property type="entry name" value="D-alanine aminotransferase"/>
    <property type="match status" value="1"/>
</dbReference>
<evidence type="ECO:0000256" key="1">
    <source>
        <dbReference type="ARBA" id="ARBA00001933"/>
    </source>
</evidence>
<comment type="pathway">
    <text evidence="2">Amino-acid biosynthesis; L-isoleucine biosynthesis; L-isoleucine from 2-oxobutanoate: step 4/4.</text>
</comment>
<keyword evidence="11" id="KW-0808">Transferase</keyword>
<sequence>MHHCWLNGTVTPVKDVNFHFNDLGILRGYGLFDYFRTYNGKPFQWDWYWERFERSAKILRIPLPLNQEETYKVVMDLFAAQGGQDCSFRFLLTGGFTDDSITMKKPNLLIISEDLHHDTPGEHENGIHVMTYDFVRDLPMLKSIDYKHLLILRQDFPAKGVTDVLYHKDGYISELSRSNVFLVSGQKLITPDQHILEGITRRTVLELAKSDFEIEIRPVTLQETLEAPEVFTTSTTKRVLPITKIDDTVISNGKIGPGSKFLLDKINEFVKNW</sequence>